<evidence type="ECO:0000256" key="1">
    <source>
        <dbReference type="SAM" id="MobiDB-lite"/>
    </source>
</evidence>
<dbReference type="EMBL" id="PYGA01000018">
    <property type="protein sequence ID" value="PSK92308.1"/>
    <property type="molecule type" value="Genomic_DNA"/>
</dbReference>
<sequence>MTRLPRLPRPPLSAAPGTPAVPAPPRAADRVRTITTADGAALRVLVRGPDDAPLTVVLGHGWTLGSSTWERQTAALTDPARPGPAVRVVRWEQRGHCGSTLGTRPLGIDLLGDDLAAIIDTLAPTGRLVLGGHSMGAMTIMALAAERPDLVRDRVAGVALVATAAGRLDTSRPGFPLRARATGTAQRLIMGALARLPREADRLRSLAPPRLGAHRAAVRRLLFGRDADPLRVRECAELVHGCPAAVVAGYYGPLMRHDMTARLAALRDVDTVVLGGGADRLTPVRCARALGRALPGAEVRILPGLGHMLTVEAPDEVSGVLLRMCAA</sequence>
<dbReference type="AlphaFoldDB" id="A0A2P8D521"/>
<dbReference type="PANTHER" id="PTHR43689:SF8">
    <property type="entry name" value="ALPHA_BETA-HYDROLASES SUPERFAMILY PROTEIN"/>
    <property type="match status" value="1"/>
</dbReference>
<accession>A0A2P8D521</accession>
<feature type="region of interest" description="Disordered" evidence="1">
    <location>
        <begin position="1"/>
        <end position="26"/>
    </location>
</feature>
<dbReference type="InterPro" id="IPR000073">
    <property type="entry name" value="AB_hydrolase_1"/>
</dbReference>
<organism evidence="3 4">
    <name type="scientific">Murinocardiopsis flavida</name>
    <dbReference type="NCBI Taxonomy" id="645275"/>
    <lineage>
        <taxon>Bacteria</taxon>
        <taxon>Bacillati</taxon>
        <taxon>Actinomycetota</taxon>
        <taxon>Actinomycetes</taxon>
        <taxon>Streptosporangiales</taxon>
        <taxon>Nocardiopsidaceae</taxon>
        <taxon>Murinocardiopsis</taxon>
    </lineage>
</organism>
<dbReference type="Proteomes" id="UP000240542">
    <property type="component" value="Unassembled WGS sequence"/>
</dbReference>
<dbReference type="SUPFAM" id="SSF53474">
    <property type="entry name" value="alpha/beta-Hydrolases"/>
    <property type="match status" value="1"/>
</dbReference>
<dbReference type="Gene3D" id="3.40.50.1820">
    <property type="entry name" value="alpha/beta hydrolase"/>
    <property type="match status" value="1"/>
</dbReference>
<keyword evidence="4" id="KW-1185">Reference proteome</keyword>
<proteinExistence type="predicted"/>
<dbReference type="PANTHER" id="PTHR43689">
    <property type="entry name" value="HYDROLASE"/>
    <property type="match status" value="1"/>
</dbReference>
<name>A0A2P8D521_9ACTN</name>
<feature type="domain" description="AB hydrolase-1" evidence="2">
    <location>
        <begin position="56"/>
        <end position="318"/>
    </location>
</feature>
<dbReference type="Pfam" id="PF12697">
    <property type="entry name" value="Abhydrolase_6"/>
    <property type="match status" value="1"/>
</dbReference>
<feature type="compositionally biased region" description="Pro residues" evidence="1">
    <location>
        <begin position="7"/>
        <end position="25"/>
    </location>
</feature>
<dbReference type="InterPro" id="IPR029058">
    <property type="entry name" value="AB_hydrolase_fold"/>
</dbReference>
<gene>
    <name evidence="3" type="ORF">CLV63_11867</name>
</gene>
<evidence type="ECO:0000313" key="3">
    <source>
        <dbReference type="EMBL" id="PSK92308.1"/>
    </source>
</evidence>
<protein>
    <submittedName>
        <fullName evidence="3">Pimeloyl-ACP methyl ester carboxylesterase</fullName>
    </submittedName>
</protein>
<evidence type="ECO:0000313" key="4">
    <source>
        <dbReference type="Proteomes" id="UP000240542"/>
    </source>
</evidence>
<dbReference type="GO" id="GO:0003824">
    <property type="term" value="F:catalytic activity"/>
    <property type="evidence" value="ECO:0007669"/>
    <property type="project" value="UniProtKB-ARBA"/>
</dbReference>
<reference evidence="3 4" key="1">
    <citation type="submission" date="2018-03" db="EMBL/GenBank/DDBJ databases">
        <title>Genomic Encyclopedia of Archaeal and Bacterial Type Strains, Phase II (KMG-II): from individual species to whole genera.</title>
        <authorList>
            <person name="Goeker M."/>
        </authorList>
    </citation>
    <scope>NUCLEOTIDE SEQUENCE [LARGE SCALE GENOMIC DNA]</scope>
    <source>
        <strain evidence="3 4">DSM 45312</strain>
    </source>
</reference>
<comment type="caution">
    <text evidence="3">The sequence shown here is derived from an EMBL/GenBank/DDBJ whole genome shotgun (WGS) entry which is preliminary data.</text>
</comment>
<evidence type="ECO:0000259" key="2">
    <source>
        <dbReference type="Pfam" id="PF12697"/>
    </source>
</evidence>